<dbReference type="Proteomes" id="UP000568380">
    <property type="component" value="Unassembled WGS sequence"/>
</dbReference>
<protein>
    <submittedName>
        <fullName evidence="1">Uncharacterized protein</fullName>
    </submittedName>
</protein>
<dbReference type="AlphaFoldDB" id="A0A7W8ADE2"/>
<accession>A0A7W8ADE2</accession>
<comment type="caution">
    <text evidence="1">The sequence shown here is derived from an EMBL/GenBank/DDBJ whole genome shotgun (WGS) entry which is preliminary data.</text>
</comment>
<reference evidence="1 2" key="1">
    <citation type="submission" date="2020-08" db="EMBL/GenBank/DDBJ databases">
        <title>Genomic Encyclopedia of Type Strains, Phase IV (KMG-IV): sequencing the most valuable type-strain genomes for metagenomic binning, comparative biology and taxonomic classification.</title>
        <authorList>
            <person name="Goeker M."/>
        </authorList>
    </citation>
    <scope>NUCLEOTIDE SEQUENCE [LARGE SCALE GENOMIC DNA]</scope>
    <source>
        <strain evidence="1 2">DSM 45385</strain>
    </source>
</reference>
<dbReference type="RefSeq" id="WP_184972940.1">
    <property type="nucleotide sequence ID" value="NZ_JACHIN010000018.1"/>
</dbReference>
<evidence type="ECO:0000313" key="2">
    <source>
        <dbReference type="Proteomes" id="UP000568380"/>
    </source>
</evidence>
<organism evidence="1 2">
    <name type="scientific">Nonomuraea endophytica</name>
    <dbReference type="NCBI Taxonomy" id="714136"/>
    <lineage>
        <taxon>Bacteria</taxon>
        <taxon>Bacillati</taxon>
        <taxon>Actinomycetota</taxon>
        <taxon>Actinomycetes</taxon>
        <taxon>Streptosporangiales</taxon>
        <taxon>Streptosporangiaceae</taxon>
        <taxon>Nonomuraea</taxon>
    </lineage>
</organism>
<sequence length="51" mass="5337">MIASVAPAADLRADRHLAVLAGPEVPALWAADLIIDDLVNSARPAWPTFTG</sequence>
<evidence type="ECO:0000313" key="1">
    <source>
        <dbReference type="EMBL" id="MBB5083644.1"/>
    </source>
</evidence>
<keyword evidence="2" id="KW-1185">Reference proteome</keyword>
<gene>
    <name evidence="1" type="ORF">HNR40_009149</name>
</gene>
<proteinExistence type="predicted"/>
<name>A0A7W8ADE2_9ACTN</name>
<dbReference type="EMBL" id="JACHIN010000018">
    <property type="protein sequence ID" value="MBB5083644.1"/>
    <property type="molecule type" value="Genomic_DNA"/>
</dbReference>